<dbReference type="Proteomes" id="UP001620645">
    <property type="component" value="Unassembled WGS sequence"/>
</dbReference>
<dbReference type="AlphaFoldDB" id="A0ABD2KM71"/>
<accession>A0ABD2KM71</accession>
<organism evidence="1 2">
    <name type="scientific">Heterodera schachtii</name>
    <name type="common">Sugarbeet cyst nematode worm</name>
    <name type="synonym">Tylenchus schachtii</name>
    <dbReference type="NCBI Taxonomy" id="97005"/>
    <lineage>
        <taxon>Eukaryota</taxon>
        <taxon>Metazoa</taxon>
        <taxon>Ecdysozoa</taxon>
        <taxon>Nematoda</taxon>
        <taxon>Chromadorea</taxon>
        <taxon>Rhabditida</taxon>
        <taxon>Tylenchina</taxon>
        <taxon>Tylenchomorpha</taxon>
        <taxon>Tylenchoidea</taxon>
        <taxon>Heteroderidae</taxon>
        <taxon>Heteroderinae</taxon>
        <taxon>Heterodera</taxon>
    </lineage>
</organism>
<gene>
    <name evidence="1" type="ORF">niasHS_000836</name>
</gene>
<sequence>MMQQNAFAADFRLRCNRPNCQKAMPWRAGLYWASSARTGTPPVSLKEPVAIRAICRSRHFVCRRVADDQPPLPIRHCCRRERRRLHRPSLRRRFPGGEGARAACLTRLVLATQDRERWEALPAADTNGLTAVFVGTGRQLLAEMFMRLPEEEQ</sequence>
<name>A0ABD2KM71_HETSC</name>
<evidence type="ECO:0000313" key="1">
    <source>
        <dbReference type="EMBL" id="KAL3103842.1"/>
    </source>
</evidence>
<dbReference type="EMBL" id="JBICCN010000009">
    <property type="protein sequence ID" value="KAL3103842.1"/>
    <property type="molecule type" value="Genomic_DNA"/>
</dbReference>
<evidence type="ECO:0000313" key="2">
    <source>
        <dbReference type="Proteomes" id="UP001620645"/>
    </source>
</evidence>
<keyword evidence="2" id="KW-1185">Reference proteome</keyword>
<reference evidence="1 2" key="1">
    <citation type="submission" date="2024-10" db="EMBL/GenBank/DDBJ databases">
        <authorList>
            <person name="Kim D."/>
        </authorList>
    </citation>
    <scope>NUCLEOTIDE SEQUENCE [LARGE SCALE GENOMIC DNA]</scope>
    <source>
        <strain evidence="1">Taebaek</strain>
    </source>
</reference>
<proteinExistence type="predicted"/>
<comment type="caution">
    <text evidence="1">The sequence shown here is derived from an EMBL/GenBank/DDBJ whole genome shotgun (WGS) entry which is preliminary data.</text>
</comment>
<protein>
    <submittedName>
        <fullName evidence="1">Uncharacterized protein</fullName>
    </submittedName>
</protein>